<feature type="compositionally biased region" description="Acidic residues" evidence="1">
    <location>
        <begin position="173"/>
        <end position="186"/>
    </location>
</feature>
<evidence type="ECO:0000256" key="1">
    <source>
        <dbReference type="SAM" id="MobiDB-lite"/>
    </source>
</evidence>
<name>A0A9P9EYV5_9HYPO</name>
<feature type="compositionally biased region" description="Acidic residues" evidence="1">
    <location>
        <begin position="1400"/>
        <end position="1434"/>
    </location>
</feature>
<feature type="region of interest" description="Disordered" evidence="1">
    <location>
        <begin position="1"/>
        <end position="54"/>
    </location>
</feature>
<reference evidence="2" key="1">
    <citation type="journal article" date="2021" name="Nat. Commun.">
        <title>Genetic determinants of endophytism in the Arabidopsis root mycobiome.</title>
        <authorList>
            <person name="Mesny F."/>
            <person name="Miyauchi S."/>
            <person name="Thiergart T."/>
            <person name="Pickel B."/>
            <person name="Atanasova L."/>
            <person name="Karlsson M."/>
            <person name="Huettel B."/>
            <person name="Barry K.W."/>
            <person name="Haridas S."/>
            <person name="Chen C."/>
            <person name="Bauer D."/>
            <person name="Andreopoulos W."/>
            <person name="Pangilinan J."/>
            <person name="LaButti K."/>
            <person name="Riley R."/>
            <person name="Lipzen A."/>
            <person name="Clum A."/>
            <person name="Drula E."/>
            <person name="Henrissat B."/>
            <person name="Kohler A."/>
            <person name="Grigoriev I.V."/>
            <person name="Martin F.M."/>
            <person name="Hacquard S."/>
        </authorList>
    </citation>
    <scope>NUCLEOTIDE SEQUENCE</scope>
    <source>
        <strain evidence="2">MPI-CAGE-AT-0021</strain>
    </source>
</reference>
<proteinExistence type="predicted"/>
<sequence length="1434" mass="161954">MHSPLLTRQREDNHANTTNANSYSIKHNRLERDSRWKNPSTTQQPSPWYPSSLSAFENEAPSHAITLEERDGNAITTDNKPPSYPTTLKEGDINTMMTENEAPSYPTTLEEGDANTTMTENEAPSYPTTLKRGDANTIIIENETLSYPTTLEEGDGKTMITENRAPSYSTTLEEGDDNTAMTEDDAPSYPIAPEDGDGSTMDTIALPPAAVEEEAALLEGFSHIRLDNPSVPIGYAHAHAQSPSEANVLESPPRHSPPRPSLPIPTPPHPGLHDFLQAIHSQETTGGAHFRTTQGTVYDQILRTFFHLTCSCPRTQERQEPEPSNTCSLQETVEHMQHHLPDLSTVFDEKPTDLPRTFFPQWQRFLSDRPVWLGTKDLAAIHAPNDFELTFLPSQVQNLSTSQGIQPHGLDLTHTRHILLGPFRTSKEGSATANGLSRERQQDLYDKIILPAVHDTVSDPVWQEIPRTYDLIYAKSYSFQERPGTDRWKADDRTRAFRLSYTIPARDLARFWASIVDKCGTVQCQTRRGQLVRYFENPQLLFQAHDLKISLTRPTLDDTLALFQDAVLAGLDAGQIDMHSCWLDIGTRDHVSNCSPPLPEPWTLLWKSQCTRQLHEHLMRVNPSAALEASYFRSFLLRDVGTYYAKARARRSSNLGYPHTRELGVARAKAYNCNKEHFGVMLSSYSLFGSGTHPLLAFDEDMIQELSSIRQGRHRAPVAWKANKRHLKALHDPQTNANYGIRREATFRLDVILAMYGQGIFNPDRSPHTGPLTQLVPLHPPERGEEEHYPFWIIPTKEIHVFIFTQAARLILPLDYLFLKASGASKANERNAAGPVRSHTAASAASAAFVASAASSSDPATYSSICQILAFYTAQLLCRMLIYTFTSQRDMDYDHWIWQSRWTVKTRPRGSKAANRDGSGRSCLYKERRGLGIGASIDASGMFWISATHMSWPHGHLALESLIDVYIPRSPLQAPVVHQINVQALTASQVTVDFLFQQQVQDAKLALDGGHEEEAVALANHAVTLAAEEVARAYHQHFLEKMALYWDKVRDKFGRINVQRLDRLRQAREETDTETGHTPTAQMIWKVYIEAWEKYIRAQPAESVENSVEGEQSPQAPTDLPGKLPCWMATRRHLPPKNSWYGEIGRYILIAFNCDQTKEVGTNHTQGTWYHGKPTFFQIQYWAPYFSPPTANDKIPLSSVYRGSSYPEGLTASTTPQTFSAREFQAYERKAHNTWLQIMILNSSLHSEDDETIHRYCDRARRRVTILFGPLWGNLEEGSGHIIPWDLRMVNTGEFDDDGDPLCVPVEKGRIPEESLESTVSRPTILLPTRHNIIGLLDAIETFPALSPRLVQAFNWYPLRSHLQQKKTIISPMLYDLSLLQQFLSQKEPLQLNIEVEGLDREDIEGEEEEVEEEIEGEAEEEAELEDEVGEEDK</sequence>
<protein>
    <submittedName>
        <fullName evidence="2">Uncharacterized protein</fullName>
    </submittedName>
</protein>
<evidence type="ECO:0000313" key="3">
    <source>
        <dbReference type="Proteomes" id="UP000717696"/>
    </source>
</evidence>
<feature type="region of interest" description="Disordered" evidence="1">
    <location>
        <begin position="169"/>
        <end position="198"/>
    </location>
</feature>
<dbReference type="Proteomes" id="UP000717696">
    <property type="component" value="Unassembled WGS sequence"/>
</dbReference>
<feature type="compositionally biased region" description="Pro residues" evidence="1">
    <location>
        <begin position="254"/>
        <end position="270"/>
    </location>
</feature>
<comment type="caution">
    <text evidence="2">The sequence shown here is derived from an EMBL/GenBank/DDBJ whole genome shotgun (WGS) entry which is preliminary data.</text>
</comment>
<feature type="compositionally biased region" description="Polar residues" evidence="1">
    <location>
        <begin position="37"/>
        <end position="54"/>
    </location>
</feature>
<evidence type="ECO:0000313" key="2">
    <source>
        <dbReference type="EMBL" id="KAH7147116.1"/>
    </source>
</evidence>
<accession>A0A9P9EYV5</accession>
<keyword evidence="3" id="KW-1185">Reference proteome</keyword>
<feature type="compositionally biased region" description="Polar residues" evidence="1">
    <location>
        <begin position="15"/>
        <end position="25"/>
    </location>
</feature>
<dbReference type="EMBL" id="JAGMUU010000008">
    <property type="protein sequence ID" value="KAH7147116.1"/>
    <property type="molecule type" value="Genomic_DNA"/>
</dbReference>
<gene>
    <name evidence="2" type="ORF">B0J13DRAFT_584454</name>
</gene>
<feature type="region of interest" description="Disordered" evidence="1">
    <location>
        <begin position="1103"/>
        <end position="1122"/>
    </location>
</feature>
<dbReference type="OrthoDB" id="5096121at2759"/>
<feature type="region of interest" description="Disordered" evidence="1">
    <location>
        <begin position="239"/>
        <end position="270"/>
    </location>
</feature>
<organism evidence="2 3">
    <name type="scientific">Dactylonectria estremocensis</name>
    <dbReference type="NCBI Taxonomy" id="1079267"/>
    <lineage>
        <taxon>Eukaryota</taxon>
        <taxon>Fungi</taxon>
        <taxon>Dikarya</taxon>
        <taxon>Ascomycota</taxon>
        <taxon>Pezizomycotina</taxon>
        <taxon>Sordariomycetes</taxon>
        <taxon>Hypocreomycetidae</taxon>
        <taxon>Hypocreales</taxon>
        <taxon>Nectriaceae</taxon>
        <taxon>Dactylonectria</taxon>
    </lineage>
</organism>
<feature type="compositionally biased region" description="Polar residues" evidence="1">
    <location>
        <begin position="1104"/>
        <end position="1116"/>
    </location>
</feature>
<feature type="region of interest" description="Disordered" evidence="1">
    <location>
        <begin position="1398"/>
        <end position="1434"/>
    </location>
</feature>